<dbReference type="EMBL" id="JBCGBO010000002">
    <property type="protein sequence ID" value="KAK9222380.1"/>
    <property type="molecule type" value="Genomic_DNA"/>
</dbReference>
<dbReference type="SUPFAM" id="SSF52080">
    <property type="entry name" value="Ribosomal proteins L15p and L18e"/>
    <property type="match status" value="1"/>
</dbReference>
<comment type="caution">
    <text evidence="5">The sequence shown here is derived from an EMBL/GenBank/DDBJ whole genome shotgun (WGS) entry which is preliminary data.</text>
</comment>
<dbReference type="PANTHER" id="PTHR11721:SF3">
    <property type="entry name" value="LARGE RIBOSOMAL SUBUNIT PROTEIN UL15"/>
    <property type="match status" value="1"/>
</dbReference>
<evidence type="ECO:0000256" key="3">
    <source>
        <dbReference type="ARBA" id="ARBA00023274"/>
    </source>
</evidence>
<organism evidence="5 6">
    <name type="scientific">Citrus x changshan-huyou</name>
    <dbReference type="NCBI Taxonomy" id="2935761"/>
    <lineage>
        <taxon>Eukaryota</taxon>
        <taxon>Viridiplantae</taxon>
        <taxon>Streptophyta</taxon>
        <taxon>Embryophyta</taxon>
        <taxon>Tracheophyta</taxon>
        <taxon>Spermatophyta</taxon>
        <taxon>Magnoliopsida</taxon>
        <taxon>eudicotyledons</taxon>
        <taxon>Gunneridae</taxon>
        <taxon>Pentapetalae</taxon>
        <taxon>rosids</taxon>
        <taxon>malvids</taxon>
        <taxon>Sapindales</taxon>
        <taxon>Rutaceae</taxon>
        <taxon>Aurantioideae</taxon>
        <taxon>Citrus</taxon>
    </lineage>
</organism>
<reference evidence="5 6" key="1">
    <citation type="submission" date="2024-05" db="EMBL/GenBank/DDBJ databases">
        <title>Haplotype-resolved chromosome-level genome assembly of Huyou (Citrus changshanensis).</title>
        <authorList>
            <person name="Miao C."/>
            <person name="Chen W."/>
            <person name="Wu Y."/>
            <person name="Wang L."/>
            <person name="Zhao S."/>
            <person name="Grierson D."/>
            <person name="Xu C."/>
            <person name="Chen K."/>
        </authorList>
    </citation>
    <scope>NUCLEOTIDE SEQUENCE [LARGE SCALE GENOMIC DNA]</scope>
    <source>
        <strain evidence="5">01-14</strain>
        <tissue evidence="5">Leaf</tissue>
    </source>
</reference>
<dbReference type="GO" id="GO:0022625">
    <property type="term" value="C:cytosolic large ribosomal subunit"/>
    <property type="evidence" value="ECO:0007669"/>
    <property type="project" value="TreeGrafter"/>
</dbReference>
<evidence type="ECO:0000313" key="5">
    <source>
        <dbReference type="EMBL" id="KAK9222380.1"/>
    </source>
</evidence>
<evidence type="ECO:0000313" key="6">
    <source>
        <dbReference type="Proteomes" id="UP001428341"/>
    </source>
</evidence>
<feature type="domain" description="Large ribosomal subunit protein uL15/eL18" evidence="4">
    <location>
        <begin position="12"/>
        <end position="58"/>
    </location>
</feature>
<dbReference type="Proteomes" id="UP001428341">
    <property type="component" value="Unassembled WGS sequence"/>
</dbReference>
<protein>
    <recommendedName>
        <fullName evidence="4">Large ribosomal subunit protein uL15/eL18 domain-containing protein</fullName>
    </recommendedName>
</protein>
<dbReference type="InterPro" id="IPR021131">
    <property type="entry name" value="Ribosomal_uL15/eL18"/>
</dbReference>
<accession>A0AAP0MUU2</accession>
<dbReference type="Gene3D" id="3.100.10.10">
    <property type="match status" value="1"/>
</dbReference>
<dbReference type="Pfam" id="PF00828">
    <property type="entry name" value="Ribosomal_L27A"/>
    <property type="match status" value="1"/>
</dbReference>
<name>A0AAP0MUU2_9ROSI</name>
<evidence type="ECO:0000256" key="2">
    <source>
        <dbReference type="ARBA" id="ARBA00022980"/>
    </source>
</evidence>
<proteinExistence type="inferred from homology"/>
<sequence>MVPQEVKAKASKDNVPTIDVTQFGYFKVLGKGLLLENQLVVVKAKLVSKTAKKKIKKAVSMLLIISMTQNLGIEESEVYEAIYYDFDNGDYHSFVIVIKEIMIRYSGKQEQEDDLVGLVTWLSLFLEITLVKKQ</sequence>
<dbReference type="AlphaFoldDB" id="A0AAP0MUU2"/>
<comment type="similarity">
    <text evidence="1">Belongs to the universal ribosomal protein uL15 family.</text>
</comment>
<dbReference type="GO" id="GO:0003729">
    <property type="term" value="F:mRNA binding"/>
    <property type="evidence" value="ECO:0007669"/>
    <property type="project" value="UniProtKB-ARBA"/>
</dbReference>
<dbReference type="InterPro" id="IPR036227">
    <property type="entry name" value="Ribosomal_uL15/eL18_sf"/>
</dbReference>
<keyword evidence="2" id="KW-0689">Ribosomal protein</keyword>
<keyword evidence="6" id="KW-1185">Reference proteome</keyword>
<evidence type="ECO:0000259" key="4">
    <source>
        <dbReference type="Pfam" id="PF00828"/>
    </source>
</evidence>
<dbReference type="GO" id="GO:0003735">
    <property type="term" value="F:structural constituent of ribosome"/>
    <property type="evidence" value="ECO:0007669"/>
    <property type="project" value="TreeGrafter"/>
</dbReference>
<keyword evidence="3" id="KW-0687">Ribonucleoprotein</keyword>
<gene>
    <name evidence="5" type="ORF">WN944_010815</name>
</gene>
<dbReference type="PANTHER" id="PTHR11721">
    <property type="entry name" value="60S RIBOSOMAL PROTEIN L27A"/>
    <property type="match status" value="1"/>
</dbReference>
<evidence type="ECO:0000256" key="1">
    <source>
        <dbReference type="ARBA" id="ARBA00007320"/>
    </source>
</evidence>